<keyword evidence="5" id="KW-0190">Covalent protein-DNA linkage</keyword>
<dbReference type="EMBL" id="QYUL01000001">
    <property type="protein sequence ID" value="RJF83871.1"/>
    <property type="molecule type" value="Genomic_DNA"/>
</dbReference>
<keyword evidence="6" id="KW-0238">DNA-binding</keyword>
<organism evidence="10 11">
    <name type="scientific">Azospirillum cavernae</name>
    <dbReference type="NCBI Taxonomy" id="2320860"/>
    <lineage>
        <taxon>Bacteria</taxon>
        <taxon>Pseudomonadati</taxon>
        <taxon>Pseudomonadota</taxon>
        <taxon>Alphaproteobacteria</taxon>
        <taxon>Rhodospirillales</taxon>
        <taxon>Azospirillaceae</taxon>
        <taxon>Azospirillum</taxon>
    </lineage>
</organism>
<dbReference type="OrthoDB" id="9782620at2"/>
<protein>
    <recommendedName>
        <fullName evidence="8">Abasic site processing protein</fullName>
        <ecNumber evidence="8">3.4.-.-</ecNumber>
    </recommendedName>
</protein>
<dbReference type="InterPro" id="IPR003738">
    <property type="entry name" value="SRAP"/>
</dbReference>
<dbReference type="PANTHER" id="PTHR13604">
    <property type="entry name" value="DC12-RELATED"/>
    <property type="match status" value="1"/>
</dbReference>
<gene>
    <name evidence="10" type="ORF">D3877_04400</name>
</gene>
<dbReference type="EC" id="3.4.-.-" evidence="8"/>
<dbReference type="GO" id="GO:0006508">
    <property type="term" value="P:proteolysis"/>
    <property type="evidence" value="ECO:0007669"/>
    <property type="project" value="UniProtKB-KW"/>
</dbReference>
<dbReference type="GO" id="GO:0008233">
    <property type="term" value="F:peptidase activity"/>
    <property type="evidence" value="ECO:0007669"/>
    <property type="project" value="UniProtKB-KW"/>
</dbReference>
<proteinExistence type="inferred from homology"/>
<evidence type="ECO:0000256" key="4">
    <source>
        <dbReference type="ARBA" id="ARBA00022801"/>
    </source>
</evidence>
<evidence type="ECO:0000256" key="7">
    <source>
        <dbReference type="ARBA" id="ARBA00023239"/>
    </source>
</evidence>
<evidence type="ECO:0000313" key="10">
    <source>
        <dbReference type="EMBL" id="RJF83871.1"/>
    </source>
</evidence>
<feature type="region of interest" description="Disordered" evidence="9">
    <location>
        <begin position="208"/>
        <end position="244"/>
    </location>
</feature>
<name>A0A418W1K5_9PROT</name>
<dbReference type="SUPFAM" id="SSF143081">
    <property type="entry name" value="BB1717-like"/>
    <property type="match status" value="1"/>
</dbReference>
<dbReference type="Gene3D" id="3.90.1680.10">
    <property type="entry name" value="SOS response associated peptidase-like"/>
    <property type="match status" value="1"/>
</dbReference>
<dbReference type="GO" id="GO:0016829">
    <property type="term" value="F:lyase activity"/>
    <property type="evidence" value="ECO:0007669"/>
    <property type="project" value="UniProtKB-KW"/>
</dbReference>
<keyword evidence="11" id="KW-1185">Reference proteome</keyword>
<evidence type="ECO:0000256" key="3">
    <source>
        <dbReference type="ARBA" id="ARBA00022763"/>
    </source>
</evidence>
<sequence>MCGRMMLTSPVSAIERIFGVPERPNLKPRWNIAPTQEIPVIRKDKDRRRLALPRWGLVPSWAEDPSIGARMINARAESAAEKPAFREAFRLRRCLVPVDGFYEWAEVDGRKQGRIIRRRDRALFALAGLWESWRGPKGGPELDPPLETPPLETATVLTTSANAALSVLHDRMPVILDEGDWAAWFDPETPLSDLATLLRPAPDDLLDLTPVGPRVNSVRNDDPGCLDPPPEPVRKPADDQFSLF</sequence>
<dbReference type="Pfam" id="PF02586">
    <property type="entry name" value="SRAP"/>
    <property type="match status" value="1"/>
</dbReference>
<accession>A0A418W1K5</accession>
<dbReference type="Proteomes" id="UP000283458">
    <property type="component" value="Unassembled WGS sequence"/>
</dbReference>
<evidence type="ECO:0000256" key="6">
    <source>
        <dbReference type="ARBA" id="ARBA00023125"/>
    </source>
</evidence>
<comment type="similarity">
    <text evidence="1 8">Belongs to the SOS response-associated peptidase family.</text>
</comment>
<dbReference type="AlphaFoldDB" id="A0A418W1K5"/>
<evidence type="ECO:0000256" key="2">
    <source>
        <dbReference type="ARBA" id="ARBA00022670"/>
    </source>
</evidence>
<reference evidence="10 11" key="1">
    <citation type="submission" date="2018-09" db="EMBL/GenBank/DDBJ databases">
        <authorList>
            <person name="Zhu H."/>
        </authorList>
    </citation>
    <scope>NUCLEOTIDE SEQUENCE [LARGE SCALE GENOMIC DNA]</scope>
    <source>
        <strain evidence="10 11">K2W22B-5</strain>
    </source>
</reference>
<dbReference type="InterPro" id="IPR036590">
    <property type="entry name" value="SRAP-like"/>
</dbReference>
<evidence type="ECO:0000313" key="11">
    <source>
        <dbReference type="Proteomes" id="UP000283458"/>
    </source>
</evidence>
<evidence type="ECO:0000256" key="1">
    <source>
        <dbReference type="ARBA" id="ARBA00008136"/>
    </source>
</evidence>
<keyword evidence="3" id="KW-0227">DNA damage</keyword>
<comment type="caution">
    <text evidence="10">The sequence shown here is derived from an EMBL/GenBank/DDBJ whole genome shotgun (WGS) entry which is preliminary data.</text>
</comment>
<evidence type="ECO:0000256" key="8">
    <source>
        <dbReference type="RuleBase" id="RU364100"/>
    </source>
</evidence>
<evidence type="ECO:0000256" key="9">
    <source>
        <dbReference type="SAM" id="MobiDB-lite"/>
    </source>
</evidence>
<keyword evidence="7" id="KW-0456">Lyase</keyword>
<evidence type="ECO:0000256" key="5">
    <source>
        <dbReference type="ARBA" id="ARBA00023124"/>
    </source>
</evidence>
<dbReference type="GO" id="GO:0106300">
    <property type="term" value="P:protein-DNA covalent cross-linking repair"/>
    <property type="evidence" value="ECO:0007669"/>
    <property type="project" value="InterPro"/>
</dbReference>
<dbReference type="PANTHER" id="PTHR13604:SF0">
    <property type="entry name" value="ABASIC SITE PROCESSING PROTEIN HMCES"/>
    <property type="match status" value="1"/>
</dbReference>
<keyword evidence="4 8" id="KW-0378">Hydrolase</keyword>
<keyword evidence="2 8" id="KW-0645">Protease</keyword>
<dbReference type="GO" id="GO:0003697">
    <property type="term" value="F:single-stranded DNA binding"/>
    <property type="evidence" value="ECO:0007669"/>
    <property type="project" value="InterPro"/>
</dbReference>